<dbReference type="AlphaFoldDB" id="A0A1Y2J3G5"/>
<keyword evidence="8" id="KW-1185">Reference proteome</keyword>
<feature type="compositionally biased region" description="Basic and acidic residues" evidence="4">
    <location>
        <begin position="430"/>
        <end position="442"/>
    </location>
</feature>
<dbReference type="Proteomes" id="UP000193067">
    <property type="component" value="Unassembled WGS sequence"/>
</dbReference>
<feature type="domain" description="ORC5 lid" evidence="6">
    <location>
        <begin position="262"/>
        <end position="303"/>
    </location>
</feature>
<name>A0A1Y2J3G5_TRAC3</name>
<dbReference type="PANTHER" id="PTHR12705">
    <property type="entry name" value="ORIGIN RECOGNITION COMPLEX SUBUNIT 5"/>
    <property type="match status" value="1"/>
</dbReference>
<evidence type="ECO:0000313" key="8">
    <source>
        <dbReference type="Proteomes" id="UP000193067"/>
    </source>
</evidence>
<dbReference type="STRING" id="1353009.A0A1Y2J3G5"/>
<dbReference type="GO" id="GO:0005664">
    <property type="term" value="C:nuclear origin of replication recognition complex"/>
    <property type="evidence" value="ECO:0007669"/>
    <property type="project" value="TreeGrafter"/>
</dbReference>
<protein>
    <recommendedName>
        <fullName evidence="9">Origin recognition complex subunit 5</fullName>
    </recommendedName>
</protein>
<evidence type="ECO:0000256" key="4">
    <source>
        <dbReference type="SAM" id="MobiDB-lite"/>
    </source>
</evidence>
<dbReference type="Pfam" id="PF21639">
    <property type="entry name" value="ORC5_lid"/>
    <property type="match status" value="1"/>
</dbReference>
<proteinExistence type="predicted"/>
<dbReference type="GO" id="GO:0003688">
    <property type="term" value="F:DNA replication origin binding"/>
    <property type="evidence" value="ECO:0007669"/>
    <property type="project" value="TreeGrafter"/>
</dbReference>
<dbReference type="InterPro" id="IPR048866">
    <property type="entry name" value="ORC5_lid"/>
</dbReference>
<evidence type="ECO:0000256" key="1">
    <source>
        <dbReference type="ARBA" id="ARBA00004123"/>
    </source>
</evidence>
<dbReference type="GO" id="GO:0006270">
    <property type="term" value="P:DNA replication initiation"/>
    <property type="evidence" value="ECO:0007669"/>
    <property type="project" value="TreeGrafter"/>
</dbReference>
<evidence type="ECO:0000256" key="3">
    <source>
        <dbReference type="ARBA" id="ARBA00023242"/>
    </source>
</evidence>
<evidence type="ECO:0008006" key="9">
    <source>
        <dbReference type="Google" id="ProtNLM"/>
    </source>
</evidence>
<evidence type="ECO:0000313" key="7">
    <source>
        <dbReference type="EMBL" id="OSD07949.1"/>
    </source>
</evidence>
<dbReference type="Pfam" id="PF14630">
    <property type="entry name" value="ORC5_C"/>
    <property type="match status" value="1"/>
</dbReference>
<reference evidence="7 8" key="1">
    <citation type="journal article" date="2015" name="Biotechnol. Biofuels">
        <title>Enhanced degradation of softwood versus hardwood by the white-rot fungus Pycnoporus coccineus.</title>
        <authorList>
            <person name="Couturier M."/>
            <person name="Navarro D."/>
            <person name="Chevret D."/>
            <person name="Henrissat B."/>
            <person name="Piumi F."/>
            <person name="Ruiz-Duenas F.J."/>
            <person name="Martinez A.T."/>
            <person name="Grigoriev I.V."/>
            <person name="Riley R."/>
            <person name="Lipzen A."/>
            <person name="Berrin J.G."/>
            <person name="Master E.R."/>
            <person name="Rosso M.N."/>
        </authorList>
    </citation>
    <scope>NUCLEOTIDE SEQUENCE [LARGE SCALE GENOMIC DNA]</scope>
    <source>
        <strain evidence="7 8">BRFM310</strain>
    </source>
</reference>
<evidence type="ECO:0000256" key="2">
    <source>
        <dbReference type="ARBA" id="ARBA00022705"/>
    </source>
</evidence>
<dbReference type="InterPro" id="IPR047088">
    <property type="entry name" value="ORC5_C"/>
</dbReference>
<dbReference type="InterPro" id="IPR020796">
    <property type="entry name" value="ORC5"/>
</dbReference>
<comment type="subcellular location">
    <subcellularLocation>
        <location evidence="1">Nucleus</location>
    </subcellularLocation>
</comment>
<accession>A0A1Y2J3G5</accession>
<sequence>MGALAPSLRDALAASAEYELVTSHLSALLLSYPPAFIFVHDPENARLTASVIRANLETLAAQNDSSVNVTYACINGVACFSPRILFDTALNALARWTPDWENGALNWSPRADGRRYNDNVDAFVHGIQSIFADRMAASTRMHSTGKGKEKAAPASQPTNRMVLVIERAERLKDNVPDLLVPLTRLAELTQVDIITIFISENQWQDIRPPLRASPEPYYVDVPFLSKSATLDILTAAFSPSASRDASGSADPDAYHPALKPLYAHFLATLYSACGPFTHDPTELSYIAAARWPGFVQPVLDAHQRRSNSARTNADDPMNGIDEYGDGYGGDELRPPSEDVRLRLTRLFTPSFTAALEALYPRITHAAHWARKHAPPLDLLSVPPAHAAQALQAHTADAQTSTSAGLEALPRMAKFILVAAFLASTNPARSDLRMFGRGPDERSRRRRRKVGTPRKPKPGTTGTAVKIPQRLLGPTTFPLDRLIAILGVLLEENDAETRPVAPQYSLPGEYTEMEISRVALYAQVMELASMRLLVRTSPADRLDGTPTFKCGIGYELAGKLARELGIILNDLMFEPL</sequence>
<feature type="region of interest" description="Disordered" evidence="4">
    <location>
        <begin position="430"/>
        <end position="464"/>
    </location>
</feature>
<gene>
    <name evidence="7" type="ORF">PYCCODRAFT_1402031</name>
</gene>
<dbReference type="OrthoDB" id="365981at2759"/>
<feature type="region of interest" description="Disordered" evidence="4">
    <location>
        <begin position="303"/>
        <end position="329"/>
    </location>
</feature>
<organism evidence="7 8">
    <name type="scientific">Trametes coccinea (strain BRFM310)</name>
    <name type="common">Pycnoporus coccineus</name>
    <dbReference type="NCBI Taxonomy" id="1353009"/>
    <lineage>
        <taxon>Eukaryota</taxon>
        <taxon>Fungi</taxon>
        <taxon>Dikarya</taxon>
        <taxon>Basidiomycota</taxon>
        <taxon>Agaricomycotina</taxon>
        <taxon>Agaricomycetes</taxon>
        <taxon>Polyporales</taxon>
        <taxon>Polyporaceae</taxon>
        <taxon>Trametes</taxon>
    </lineage>
</organism>
<keyword evidence="3" id="KW-0539">Nucleus</keyword>
<evidence type="ECO:0000259" key="5">
    <source>
        <dbReference type="Pfam" id="PF14630"/>
    </source>
</evidence>
<dbReference type="EMBL" id="KZ084087">
    <property type="protein sequence ID" value="OSD07949.1"/>
    <property type="molecule type" value="Genomic_DNA"/>
</dbReference>
<feature type="compositionally biased region" description="Basic residues" evidence="4">
    <location>
        <begin position="443"/>
        <end position="456"/>
    </location>
</feature>
<feature type="domain" description="Origin recognition complex subunit 5 C-terminal" evidence="5">
    <location>
        <begin position="408"/>
        <end position="569"/>
    </location>
</feature>
<evidence type="ECO:0000259" key="6">
    <source>
        <dbReference type="Pfam" id="PF21639"/>
    </source>
</evidence>
<keyword evidence="2" id="KW-0235">DNA replication</keyword>
<dbReference type="PANTHER" id="PTHR12705:SF0">
    <property type="entry name" value="ORIGIN RECOGNITION COMPLEX SUBUNIT 5"/>
    <property type="match status" value="1"/>
</dbReference>